<dbReference type="InterPro" id="IPR036691">
    <property type="entry name" value="Endo/exonu/phosph_ase_sf"/>
</dbReference>
<dbReference type="GO" id="GO:0003824">
    <property type="term" value="F:catalytic activity"/>
    <property type="evidence" value="ECO:0007669"/>
    <property type="project" value="InterPro"/>
</dbReference>
<dbReference type="EnsemblMetazoa" id="HelroT169437">
    <property type="protein sequence ID" value="HelroP169437"/>
    <property type="gene ID" value="HelroG169437"/>
</dbReference>
<reference evidence="4" key="1">
    <citation type="submission" date="2012-12" db="EMBL/GenBank/DDBJ databases">
        <authorList>
            <person name="Hellsten U."/>
            <person name="Grimwood J."/>
            <person name="Chapman J.A."/>
            <person name="Shapiro H."/>
            <person name="Aerts A."/>
            <person name="Otillar R.P."/>
            <person name="Terry A.Y."/>
            <person name="Boore J.L."/>
            <person name="Simakov O."/>
            <person name="Marletaz F."/>
            <person name="Cho S.-J."/>
            <person name="Edsinger-Gonzales E."/>
            <person name="Havlak P."/>
            <person name="Kuo D.-H."/>
            <person name="Larsson T."/>
            <person name="Lv J."/>
            <person name="Arendt D."/>
            <person name="Savage R."/>
            <person name="Osoegawa K."/>
            <person name="de Jong P."/>
            <person name="Lindberg D.R."/>
            <person name="Seaver E.C."/>
            <person name="Weisblat D.A."/>
            <person name="Putnam N.H."/>
            <person name="Grigoriev I.V."/>
            <person name="Rokhsar D.S."/>
        </authorList>
    </citation>
    <scope>NUCLEOTIDE SEQUENCE</scope>
</reference>
<dbReference type="PANTHER" id="PTHR33776:SF4">
    <property type="entry name" value="ENDONUCLEASE_EXONUCLEASE_PHOSPHATASE DOMAIN-CONTAINING PROTEIN"/>
    <property type="match status" value="1"/>
</dbReference>
<evidence type="ECO:0000313" key="2">
    <source>
        <dbReference type="EMBL" id="ESO08563.1"/>
    </source>
</evidence>
<evidence type="ECO:0000313" key="4">
    <source>
        <dbReference type="Proteomes" id="UP000015101"/>
    </source>
</evidence>
<evidence type="ECO:0000313" key="3">
    <source>
        <dbReference type="EnsemblMetazoa" id="HelroP169437"/>
    </source>
</evidence>
<dbReference type="STRING" id="6412.T1F1X8"/>
<protein>
    <recommendedName>
        <fullName evidence="1">Endonuclease/exonuclease/phosphatase domain-containing protein</fullName>
    </recommendedName>
</protein>
<dbReference type="Pfam" id="PF14529">
    <property type="entry name" value="Exo_endo_phos_2"/>
    <property type="match status" value="1"/>
</dbReference>
<organism evidence="3 4">
    <name type="scientific">Helobdella robusta</name>
    <name type="common">Californian leech</name>
    <dbReference type="NCBI Taxonomy" id="6412"/>
    <lineage>
        <taxon>Eukaryota</taxon>
        <taxon>Metazoa</taxon>
        <taxon>Spiralia</taxon>
        <taxon>Lophotrochozoa</taxon>
        <taxon>Annelida</taxon>
        <taxon>Clitellata</taxon>
        <taxon>Hirudinea</taxon>
        <taxon>Rhynchobdellida</taxon>
        <taxon>Glossiphoniidae</taxon>
        <taxon>Helobdella</taxon>
    </lineage>
</organism>
<accession>T1F1X8</accession>
<dbReference type="Gene3D" id="3.60.10.10">
    <property type="entry name" value="Endonuclease/exonuclease/phosphatase"/>
    <property type="match status" value="1"/>
</dbReference>
<dbReference type="CTD" id="20202828"/>
<dbReference type="RefSeq" id="XP_009013493.1">
    <property type="nucleotide sequence ID" value="XM_009015245.1"/>
</dbReference>
<dbReference type="eggNOG" id="ENOG502SAHD">
    <property type="taxonomic scope" value="Eukaryota"/>
</dbReference>
<dbReference type="InterPro" id="IPR005135">
    <property type="entry name" value="Endo/exonuclease/phosphatase"/>
</dbReference>
<feature type="domain" description="Endonuclease/exonuclease/phosphatase" evidence="1">
    <location>
        <begin position="217"/>
        <end position="326"/>
    </location>
</feature>
<proteinExistence type="predicted"/>
<dbReference type="SUPFAM" id="SSF56219">
    <property type="entry name" value="DNase I-like"/>
    <property type="match status" value="1"/>
</dbReference>
<gene>
    <name evidence="3" type="primary">20202828</name>
    <name evidence="2" type="ORF">HELRODRAFT_169437</name>
</gene>
<reference evidence="2 4" key="2">
    <citation type="journal article" date="2013" name="Nature">
        <title>Insights into bilaterian evolution from three spiralian genomes.</title>
        <authorList>
            <person name="Simakov O."/>
            <person name="Marletaz F."/>
            <person name="Cho S.J."/>
            <person name="Edsinger-Gonzales E."/>
            <person name="Havlak P."/>
            <person name="Hellsten U."/>
            <person name="Kuo D.H."/>
            <person name="Larsson T."/>
            <person name="Lv J."/>
            <person name="Arendt D."/>
            <person name="Savage R."/>
            <person name="Osoegawa K."/>
            <person name="de Jong P."/>
            <person name="Grimwood J."/>
            <person name="Chapman J.A."/>
            <person name="Shapiro H."/>
            <person name="Aerts A."/>
            <person name="Otillar R.P."/>
            <person name="Terry A.Y."/>
            <person name="Boore J.L."/>
            <person name="Grigoriev I.V."/>
            <person name="Lindberg D.R."/>
            <person name="Seaver E.C."/>
            <person name="Weisblat D.A."/>
            <person name="Putnam N.H."/>
            <person name="Rokhsar D.S."/>
        </authorList>
    </citation>
    <scope>NUCLEOTIDE SEQUENCE</scope>
</reference>
<dbReference type="Proteomes" id="UP000015101">
    <property type="component" value="Unassembled WGS sequence"/>
</dbReference>
<reference evidence="3" key="3">
    <citation type="submission" date="2015-06" db="UniProtKB">
        <authorList>
            <consortium name="EnsemblMetazoa"/>
        </authorList>
    </citation>
    <scope>IDENTIFICATION</scope>
</reference>
<dbReference type="EMBL" id="KB096080">
    <property type="protein sequence ID" value="ESO08563.1"/>
    <property type="molecule type" value="Genomic_DNA"/>
</dbReference>
<dbReference type="KEGG" id="hro:HELRODRAFT_169437"/>
<dbReference type="GeneID" id="20202828"/>
<name>T1F1X8_HELRO</name>
<keyword evidence="4" id="KW-1185">Reference proteome</keyword>
<dbReference type="AlphaFoldDB" id="T1F1X8"/>
<evidence type="ECO:0000259" key="1">
    <source>
        <dbReference type="Pfam" id="PF14529"/>
    </source>
</evidence>
<dbReference type="HOGENOM" id="CLU_031658_0_0_1"/>
<dbReference type="PANTHER" id="PTHR33776">
    <property type="entry name" value="ENDO/EXONUCLEASE/PHOSPHATASE DOMAIN-CONTAINING PROTEIN"/>
    <property type="match status" value="1"/>
</dbReference>
<sequence>MEDHEITDGQEMNMNPASGRAMNWCDAVSYDVCVASDVVDMDDADEDETMPFVLDVDGSCVLNNFDDVDAIVNCEYYMPNNISHYFVFCELIDFLNVSANNNSNLFLLHINVRSLTAHADDLALLINGFQLYVNIPQIVALSETWLNDDTNYGPILSYFPCHSLVAKNRLGKRGGGTGFLIDKNLAYENLNCNFSLSSDLFEWVGIKFASVNKKNIIICIYRPPNYKLDNFLSKMQEFLYELLKDDVSSDVFILGDFNIDLAVKNQASLSFLNLMAQFNLHPIINQPTRITSSHSSTIDNVFTNYGIGGCPKGILYSDVSDHLPIFLCIPLNAKAVGGKNPYIKTRLINSENLKKANCLLQNIQWNMSDYGSDFESNFKNFLKTYLNCINLALPLVNKKNRFRRPWMNIDLYNLSLYRNVLYKRHLHNPSPANKNAYNKVKNKFINVKRFTEKKYFENKLKNQPGTKHRWRIINEILGSKKSCNKLFSNDASETAKLSTVTGLNKFFVEIGKNINKILGDGQLISNVGPYVVSNNPIFIPRDTTPDEIVSVITSATRQHGMLMSKKVRTSTYDRSWVAKGVRLWNALAMHNQLQLTIEHFKHYAKSEALFVHCNRDRTRRITLTVRPSRSPYDTELNKLVIDFLIIKRSTSSSISSSSSFSLLLLLTVKSRRMNQPGVERSLGCGVVDLSRLS</sequence>
<dbReference type="InParanoid" id="T1F1X8"/>
<dbReference type="EMBL" id="AMQM01003288">
    <property type="status" value="NOT_ANNOTATED_CDS"/>
    <property type="molecule type" value="Genomic_DNA"/>
</dbReference>
<dbReference type="OrthoDB" id="5987619at2759"/>